<protein>
    <submittedName>
        <fullName evidence="1">Uncharacterized protein</fullName>
    </submittedName>
</protein>
<dbReference type="EMBL" id="CABWIH010000019">
    <property type="protein sequence ID" value="VWL86596.1"/>
    <property type="molecule type" value="Genomic_DNA"/>
</dbReference>
<gene>
    <name evidence="1" type="ORF">LMKDKBCB_00830</name>
</gene>
<evidence type="ECO:0000313" key="1">
    <source>
        <dbReference type="EMBL" id="VWL86596.1"/>
    </source>
</evidence>
<sequence length="39" mass="4246">MSYSEPFVSCLHWATALLTICVTLGRAASFTVTSAVVRR</sequence>
<proteinExistence type="predicted"/>
<accession>A0A5K1IIT5</accession>
<dbReference type="AlphaFoldDB" id="A0A5K1IIT5"/>
<name>A0A5K1IIT5_9ACTN</name>
<organism evidence="1 2">
    <name type="scientific">Collinsella aerofaciens</name>
    <dbReference type="NCBI Taxonomy" id="74426"/>
    <lineage>
        <taxon>Bacteria</taxon>
        <taxon>Bacillati</taxon>
        <taxon>Actinomycetota</taxon>
        <taxon>Coriobacteriia</taxon>
        <taxon>Coriobacteriales</taxon>
        <taxon>Coriobacteriaceae</taxon>
        <taxon>Collinsella</taxon>
    </lineage>
</organism>
<reference evidence="1 2" key="1">
    <citation type="submission" date="2019-10" db="EMBL/GenBank/DDBJ databases">
        <authorList>
            <person name="Wolf R A."/>
        </authorList>
    </citation>
    <scope>NUCLEOTIDE SEQUENCE [LARGE SCALE GENOMIC DNA]</scope>
    <source>
        <strain evidence="1">Collinsella_aerofaciens_AK_138A</strain>
    </source>
</reference>
<dbReference type="Proteomes" id="UP000330807">
    <property type="component" value="Unassembled WGS sequence"/>
</dbReference>
<evidence type="ECO:0000313" key="2">
    <source>
        <dbReference type="Proteomes" id="UP000330807"/>
    </source>
</evidence>